<feature type="transmembrane region" description="Helical" evidence="1">
    <location>
        <begin position="6"/>
        <end position="22"/>
    </location>
</feature>
<feature type="transmembrane region" description="Helical" evidence="1">
    <location>
        <begin position="43"/>
        <end position="69"/>
    </location>
</feature>
<dbReference type="RefSeq" id="WP_204476010.1">
    <property type="nucleotide sequence ID" value="NZ_JACJJW010000022.1"/>
</dbReference>
<keyword evidence="1" id="KW-0812">Transmembrane</keyword>
<keyword evidence="1" id="KW-1133">Transmembrane helix</keyword>
<evidence type="ECO:0000256" key="1">
    <source>
        <dbReference type="SAM" id="Phobius"/>
    </source>
</evidence>
<feature type="transmembrane region" description="Helical" evidence="1">
    <location>
        <begin position="94"/>
        <end position="115"/>
    </location>
</feature>
<protein>
    <submittedName>
        <fullName evidence="2">Uncharacterized protein</fullName>
    </submittedName>
</protein>
<reference evidence="2 3" key="1">
    <citation type="journal article" date="2021" name="Sci. Rep.">
        <title>The distribution of antibiotic resistance genes in chicken gut microbiota commensals.</title>
        <authorList>
            <person name="Juricova H."/>
            <person name="Matiasovicova J."/>
            <person name="Kubasova T."/>
            <person name="Cejkova D."/>
            <person name="Rychlik I."/>
        </authorList>
    </citation>
    <scope>NUCLEOTIDE SEQUENCE [LARGE SCALE GENOMIC DNA]</scope>
    <source>
        <strain evidence="2 3">An801</strain>
    </source>
</reference>
<gene>
    <name evidence="2" type="ORF">H6A31_09125</name>
</gene>
<keyword evidence="1" id="KW-0472">Membrane</keyword>
<evidence type="ECO:0000313" key="2">
    <source>
        <dbReference type="EMBL" id="MBM6758834.1"/>
    </source>
</evidence>
<dbReference type="EMBL" id="JACJJW010000022">
    <property type="protein sequence ID" value="MBM6758834.1"/>
    <property type="molecule type" value="Genomic_DNA"/>
</dbReference>
<sequence>MFTLLILIIVVLVISTTYIRHKQEQIVNLSQKELLEKHRHACAIYRGWLIFAILLFVGGYLLSVCYPMYETEEYEYWLFGTQKGTREVLTTSAWWSYILRTLGVLIGIPVSIGFFDRWNAIKRYKKMSLHEFSNLQYTTQQNIDEQDQETKKVKKVNLILKILGKIISAG</sequence>
<keyword evidence="3" id="KW-1185">Reference proteome</keyword>
<organism evidence="2 3">
    <name type="scientific">Bacteroides mediterraneensis</name>
    <dbReference type="NCBI Taxonomy" id="1841856"/>
    <lineage>
        <taxon>Bacteria</taxon>
        <taxon>Pseudomonadati</taxon>
        <taxon>Bacteroidota</taxon>
        <taxon>Bacteroidia</taxon>
        <taxon>Bacteroidales</taxon>
        <taxon>Bacteroidaceae</taxon>
        <taxon>Bacteroides</taxon>
    </lineage>
</organism>
<proteinExistence type="predicted"/>
<comment type="caution">
    <text evidence="2">The sequence shown here is derived from an EMBL/GenBank/DDBJ whole genome shotgun (WGS) entry which is preliminary data.</text>
</comment>
<dbReference type="Proteomes" id="UP000703295">
    <property type="component" value="Unassembled WGS sequence"/>
</dbReference>
<accession>A0ABS2EX60</accession>
<evidence type="ECO:0000313" key="3">
    <source>
        <dbReference type="Proteomes" id="UP000703295"/>
    </source>
</evidence>
<name>A0ABS2EX60_9BACE</name>